<dbReference type="PANTHER" id="PTHR14413">
    <property type="entry name" value="RIBOSOMAL PROTEIN L17"/>
    <property type="match status" value="1"/>
</dbReference>
<dbReference type="PANTHER" id="PTHR14413:SF16">
    <property type="entry name" value="LARGE RIBOSOMAL SUBUNIT PROTEIN BL17M"/>
    <property type="match status" value="1"/>
</dbReference>
<sequence length="116" mass="13147">MRHRKKGVILGREKASREALLRNLAASVILYEKVKTTEAKAKAVKPIVEKMITTGKTNTLASRRKLMAFFYTEHPVRKILEVVSPRYATRPGGYTRITKLGHRLNDAADMVQIELV</sequence>
<organism evidence="6 7">
    <name type="scientific">Candidatus Uhrbacteria bacterium RIFCSPHIGHO2_01_FULL_63_20</name>
    <dbReference type="NCBI Taxonomy" id="1802385"/>
    <lineage>
        <taxon>Bacteria</taxon>
        <taxon>Candidatus Uhriibacteriota</taxon>
    </lineage>
</organism>
<dbReference type="EMBL" id="MGDT01000007">
    <property type="protein sequence ID" value="OGL66501.1"/>
    <property type="molecule type" value="Genomic_DNA"/>
</dbReference>
<evidence type="ECO:0000256" key="1">
    <source>
        <dbReference type="ARBA" id="ARBA00008777"/>
    </source>
</evidence>
<dbReference type="InterPro" id="IPR000456">
    <property type="entry name" value="Ribosomal_bL17"/>
</dbReference>
<dbReference type="AlphaFoldDB" id="A0A1F7TKJ7"/>
<dbReference type="NCBIfam" id="TIGR00059">
    <property type="entry name" value="L17"/>
    <property type="match status" value="1"/>
</dbReference>
<dbReference type="GO" id="GO:0003735">
    <property type="term" value="F:structural constituent of ribosome"/>
    <property type="evidence" value="ECO:0007669"/>
    <property type="project" value="InterPro"/>
</dbReference>
<dbReference type="Gene3D" id="3.90.1030.10">
    <property type="entry name" value="Ribosomal protein L17"/>
    <property type="match status" value="1"/>
</dbReference>
<proteinExistence type="inferred from homology"/>
<gene>
    <name evidence="4" type="primary">rplQ</name>
    <name evidence="6" type="ORF">A2856_02300</name>
</gene>
<evidence type="ECO:0000313" key="6">
    <source>
        <dbReference type="EMBL" id="OGL66501.1"/>
    </source>
</evidence>
<comment type="caution">
    <text evidence="6">The sequence shown here is derived from an EMBL/GenBank/DDBJ whole genome shotgun (WGS) entry which is preliminary data.</text>
</comment>
<keyword evidence="3 4" id="KW-0687">Ribonucleoprotein</keyword>
<accession>A0A1F7TKJ7</accession>
<comment type="similarity">
    <text evidence="1 4 5">Belongs to the bacterial ribosomal protein bL17 family.</text>
</comment>
<dbReference type="GO" id="GO:0022625">
    <property type="term" value="C:cytosolic large ribosomal subunit"/>
    <property type="evidence" value="ECO:0007669"/>
    <property type="project" value="TreeGrafter"/>
</dbReference>
<comment type="subunit">
    <text evidence="4">Part of the 50S ribosomal subunit. Contacts protein L32.</text>
</comment>
<dbReference type="InterPro" id="IPR036373">
    <property type="entry name" value="Ribosomal_bL17_sf"/>
</dbReference>
<evidence type="ECO:0000256" key="3">
    <source>
        <dbReference type="ARBA" id="ARBA00023274"/>
    </source>
</evidence>
<dbReference type="HAMAP" id="MF_01368">
    <property type="entry name" value="Ribosomal_bL17"/>
    <property type="match status" value="1"/>
</dbReference>
<evidence type="ECO:0000256" key="2">
    <source>
        <dbReference type="ARBA" id="ARBA00022980"/>
    </source>
</evidence>
<dbReference type="GO" id="GO:0006412">
    <property type="term" value="P:translation"/>
    <property type="evidence" value="ECO:0007669"/>
    <property type="project" value="UniProtKB-UniRule"/>
</dbReference>
<evidence type="ECO:0000256" key="4">
    <source>
        <dbReference type="HAMAP-Rule" id="MF_01368"/>
    </source>
</evidence>
<reference evidence="6 7" key="1">
    <citation type="journal article" date="2016" name="Nat. Commun.">
        <title>Thousands of microbial genomes shed light on interconnected biogeochemical processes in an aquifer system.</title>
        <authorList>
            <person name="Anantharaman K."/>
            <person name="Brown C.T."/>
            <person name="Hug L.A."/>
            <person name="Sharon I."/>
            <person name="Castelle C.J."/>
            <person name="Probst A.J."/>
            <person name="Thomas B.C."/>
            <person name="Singh A."/>
            <person name="Wilkins M.J."/>
            <person name="Karaoz U."/>
            <person name="Brodie E.L."/>
            <person name="Williams K.H."/>
            <person name="Hubbard S.S."/>
            <person name="Banfield J.F."/>
        </authorList>
    </citation>
    <scope>NUCLEOTIDE SEQUENCE [LARGE SCALE GENOMIC DNA]</scope>
</reference>
<evidence type="ECO:0000256" key="5">
    <source>
        <dbReference type="RuleBase" id="RU000660"/>
    </source>
</evidence>
<evidence type="ECO:0000313" key="7">
    <source>
        <dbReference type="Proteomes" id="UP000177885"/>
    </source>
</evidence>
<dbReference type="SUPFAM" id="SSF64263">
    <property type="entry name" value="Prokaryotic ribosomal protein L17"/>
    <property type="match status" value="1"/>
</dbReference>
<name>A0A1F7TKJ7_9BACT</name>
<dbReference type="Pfam" id="PF01196">
    <property type="entry name" value="Ribosomal_L17"/>
    <property type="match status" value="1"/>
</dbReference>
<dbReference type="STRING" id="1802385.A2856_02300"/>
<dbReference type="Proteomes" id="UP000177885">
    <property type="component" value="Unassembled WGS sequence"/>
</dbReference>
<keyword evidence="2 4" id="KW-0689">Ribosomal protein</keyword>
<protein>
    <recommendedName>
        <fullName evidence="4">Large ribosomal subunit protein bL17</fullName>
    </recommendedName>
</protein>